<accession>A0AAV7Y2P6</accession>
<dbReference type="GO" id="GO:0097157">
    <property type="term" value="F:pre-mRNA intronic binding"/>
    <property type="evidence" value="ECO:0007669"/>
    <property type="project" value="TreeGrafter"/>
</dbReference>
<evidence type="ECO:0000256" key="6">
    <source>
        <dbReference type="PROSITE-ProRule" id="PRU00176"/>
    </source>
</evidence>
<dbReference type="InterPro" id="IPR012677">
    <property type="entry name" value="Nucleotide-bd_a/b_plait_sf"/>
</dbReference>
<evidence type="ECO:0000313" key="10">
    <source>
        <dbReference type="Proteomes" id="UP001075354"/>
    </source>
</evidence>
<dbReference type="GO" id="GO:0005689">
    <property type="term" value="C:U12-type spliceosomal complex"/>
    <property type="evidence" value="ECO:0007669"/>
    <property type="project" value="TreeGrafter"/>
</dbReference>
<protein>
    <recommendedName>
        <fullName evidence="2">RNA-binding region-containing protein 3</fullName>
    </recommendedName>
</protein>
<comment type="caution">
    <text evidence="9">The sequence shown here is derived from an EMBL/GenBank/DDBJ whole genome shotgun (WGS) entry which is preliminary data.</text>
</comment>
<evidence type="ECO:0000256" key="3">
    <source>
        <dbReference type="ARBA" id="ARBA00022737"/>
    </source>
</evidence>
<dbReference type="InterPro" id="IPR000504">
    <property type="entry name" value="RRM_dom"/>
</dbReference>
<keyword evidence="4 6" id="KW-0694">RNA-binding</keyword>
<dbReference type="Proteomes" id="UP001075354">
    <property type="component" value="Chromosome 1"/>
</dbReference>
<keyword evidence="10" id="KW-1185">Reference proteome</keyword>
<dbReference type="SUPFAM" id="SSF54928">
    <property type="entry name" value="RNA-binding domain, RBD"/>
    <property type="match status" value="2"/>
</dbReference>
<dbReference type="GO" id="GO:0030626">
    <property type="term" value="F:U12 snRNA binding"/>
    <property type="evidence" value="ECO:0007669"/>
    <property type="project" value="TreeGrafter"/>
</dbReference>
<feature type="domain" description="RRM" evidence="8">
    <location>
        <begin position="10"/>
        <end position="85"/>
    </location>
</feature>
<evidence type="ECO:0000256" key="1">
    <source>
        <dbReference type="ARBA" id="ARBA00004123"/>
    </source>
</evidence>
<evidence type="ECO:0000313" key="9">
    <source>
        <dbReference type="EMBL" id="KAJ1532369.1"/>
    </source>
</evidence>
<evidence type="ECO:0000256" key="2">
    <source>
        <dbReference type="ARBA" id="ARBA00020364"/>
    </source>
</evidence>
<keyword evidence="3" id="KW-0677">Repeat</keyword>
<dbReference type="PROSITE" id="PS50102">
    <property type="entry name" value="RRM"/>
    <property type="match status" value="2"/>
</dbReference>
<proteinExistence type="predicted"/>
<dbReference type="Gene3D" id="6.10.250.610">
    <property type="match status" value="1"/>
</dbReference>
<comment type="subcellular location">
    <subcellularLocation>
        <location evidence="1">Nucleus</location>
    </subcellularLocation>
</comment>
<dbReference type="EMBL" id="JAPTSV010000001">
    <property type="protein sequence ID" value="KAJ1532369.1"/>
    <property type="molecule type" value="Genomic_DNA"/>
</dbReference>
<dbReference type="InterPro" id="IPR045164">
    <property type="entry name" value="RBM41/RNPC3"/>
</dbReference>
<keyword evidence="5" id="KW-0539">Nucleus</keyword>
<dbReference type="CDD" id="cd12238">
    <property type="entry name" value="RRM1_RBM40_like"/>
    <property type="match status" value="1"/>
</dbReference>
<evidence type="ECO:0000256" key="5">
    <source>
        <dbReference type="ARBA" id="ARBA00023242"/>
    </source>
</evidence>
<dbReference type="Pfam" id="PF00076">
    <property type="entry name" value="RRM_1"/>
    <property type="match status" value="1"/>
</dbReference>
<evidence type="ECO:0000256" key="7">
    <source>
        <dbReference type="SAM" id="MobiDB-lite"/>
    </source>
</evidence>
<organism evidence="9 10">
    <name type="scientific">Megalurothrips usitatus</name>
    <name type="common">bean blossom thrips</name>
    <dbReference type="NCBI Taxonomy" id="439358"/>
    <lineage>
        <taxon>Eukaryota</taxon>
        <taxon>Metazoa</taxon>
        <taxon>Ecdysozoa</taxon>
        <taxon>Arthropoda</taxon>
        <taxon>Hexapoda</taxon>
        <taxon>Insecta</taxon>
        <taxon>Pterygota</taxon>
        <taxon>Neoptera</taxon>
        <taxon>Paraneoptera</taxon>
        <taxon>Thysanoptera</taxon>
        <taxon>Terebrantia</taxon>
        <taxon>Thripoidea</taxon>
        <taxon>Thripidae</taxon>
        <taxon>Megalurothrips</taxon>
    </lineage>
</organism>
<gene>
    <name evidence="9" type="ORF">ONE63_000970</name>
</gene>
<evidence type="ECO:0000259" key="8">
    <source>
        <dbReference type="PROSITE" id="PS50102"/>
    </source>
</evidence>
<feature type="region of interest" description="Disordered" evidence="7">
    <location>
        <begin position="91"/>
        <end position="111"/>
    </location>
</feature>
<reference evidence="9" key="1">
    <citation type="submission" date="2022-12" db="EMBL/GenBank/DDBJ databases">
        <title>Chromosome-level genome assembly of the bean flower thrips Megalurothrips usitatus.</title>
        <authorList>
            <person name="Ma L."/>
            <person name="Liu Q."/>
            <person name="Li H."/>
            <person name="Cai W."/>
        </authorList>
    </citation>
    <scope>NUCLEOTIDE SEQUENCE</scope>
    <source>
        <strain evidence="9">Cailab_2022a</strain>
    </source>
</reference>
<dbReference type="GO" id="GO:0000398">
    <property type="term" value="P:mRNA splicing, via spliceosome"/>
    <property type="evidence" value="ECO:0007669"/>
    <property type="project" value="TreeGrafter"/>
</dbReference>
<dbReference type="InterPro" id="IPR034147">
    <property type="entry name" value="RBM40_RRM1"/>
</dbReference>
<dbReference type="AlphaFoldDB" id="A0AAV7Y2P6"/>
<dbReference type="SMART" id="SM00360">
    <property type="entry name" value="RRM"/>
    <property type="match status" value="2"/>
</dbReference>
<sequence length="454" mass="50797">MSPTKGESSHTLLIRHLPREFSDIDKQEFLEHFGALTIKTICSGGSKNEVVFATFPSPAATKAALLQLHQMEILGRHLVVEYAQSSSFTLPDPGMALSEKSENRPEEDKRQRLQEQFMQRLVSWSSNMNLSQPPPSHLRYQYPPPTPATLSNISKALTLYPRLYTQLLHLMNRMNLPPPFQDGYLKPTCDGATQTDIVWVQKSSSESEMESEEETVSVATDSLSIKRICAHRVAKPIKRPRFIKPALPVEPSSVSTVVMKPEEVFEKTETEVHPKKIELRLAGSLSLEKEGGDAAVGETGGFGTLHPPVKPLEMEAPITDHESSTDDVDSVISAKELSSNRLSHKDLQVLPVFKNYAAGAPSCRLYVKNISKHVVARDLHFIYRRFMKSFIDETDDTRTNMFDVRLMTEGRMKGQAFITFSNVKQAEQALSETNGYILKDKPLVVQFARSAAGQ</sequence>
<feature type="compositionally biased region" description="Basic and acidic residues" evidence="7">
    <location>
        <begin position="99"/>
        <end position="111"/>
    </location>
</feature>
<dbReference type="PANTHER" id="PTHR16105">
    <property type="entry name" value="RNA-BINDING REGION-CONTAINING PROTEIN 3"/>
    <property type="match status" value="1"/>
</dbReference>
<dbReference type="InterPro" id="IPR035979">
    <property type="entry name" value="RBD_domain_sf"/>
</dbReference>
<name>A0AAV7Y2P6_9NEOP</name>
<dbReference type="CDD" id="cd12239">
    <property type="entry name" value="RRM2_RBM40_like"/>
    <property type="match status" value="1"/>
</dbReference>
<evidence type="ECO:0000256" key="4">
    <source>
        <dbReference type="ARBA" id="ARBA00022884"/>
    </source>
</evidence>
<feature type="domain" description="RRM" evidence="8">
    <location>
        <begin position="363"/>
        <end position="450"/>
    </location>
</feature>
<dbReference type="PANTHER" id="PTHR16105:SF0">
    <property type="entry name" value="RNA-BINDING REGION-CONTAINING PROTEIN 3"/>
    <property type="match status" value="1"/>
</dbReference>
<dbReference type="FunFam" id="3.30.70.330:FF:000207">
    <property type="entry name" value="RNA-binding region (RNP1, RRM)-containing 3"/>
    <property type="match status" value="1"/>
</dbReference>
<dbReference type="Gene3D" id="3.30.70.330">
    <property type="match status" value="2"/>
</dbReference>